<dbReference type="EMBL" id="KF158713">
    <property type="protein sequence ID" value="AGR56780.1"/>
    <property type="molecule type" value="Genomic_DNA"/>
</dbReference>
<dbReference type="Pfam" id="PF06385">
    <property type="entry name" value="Baculo_LEF-11"/>
    <property type="match status" value="1"/>
</dbReference>
<sequence length="120" mass="14084">MECSTSSEHSLGDASRIDENRECCLTRSEVYALLREVINKRKHFGLVDGVCDHVNSVGFQAQFEYIRKNIERVFVIDGDGRTQRKRLAQHISRLENLFKLNTSLEEEYRFRVTNPKKKDY</sequence>
<protein>
    <recommendedName>
        <fullName evidence="2">Late expression factor 11</fullName>
    </recommendedName>
</protein>
<organism evidence="5 6">
    <name type="scientific">Hemileuca sp. nucleopolyhedrovirus</name>
    <dbReference type="NCBI Taxonomy" id="1367203"/>
    <lineage>
        <taxon>Viruses</taxon>
        <taxon>Viruses incertae sedis</taxon>
        <taxon>Naldaviricetes</taxon>
        <taxon>Lefavirales</taxon>
        <taxon>Baculoviridae</taxon>
        <taxon>Alphabaculovirus</taxon>
        <taxon>Alphabaculovirus heleucae</taxon>
        <taxon>Hemileuca species nucleopolyhedrovirus</taxon>
    </lineage>
</organism>
<evidence type="ECO:0000256" key="3">
    <source>
        <dbReference type="ARBA" id="ARBA00023015"/>
    </source>
</evidence>
<accession>S5N354</accession>
<dbReference type="GO" id="GO:0006355">
    <property type="term" value="P:regulation of DNA-templated transcription"/>
    <property type="evidence" value="ECO:0007669"/>
    <property type="project" value="InterPro"/>
</dbReference>
<dbReference type="GO" id="GO:0019058">
    <property type="term" value="P:viral life cycle"/>
    <property type="evidence" value="ECO:0007669"/>
    <property type="project" value="InterPro"/>
</dbReference>
<keyword evidence="3" id="KW-0805">Transcription regulation</keyword>
<dbReference type="OrthoDB" id="15391at10239"/>
<dbReference type="Proteomes" id="UP000203768">
    <property type="component" value="Segment"/>
</dbReference>
<dbReference type="RefSeq" id="YP_008378244.1">
    <property type="nucleotide sequence ID" value="NC_021923.1"/>
</dbReference>
<keyword evidence="4" id="KW-0804">Transcription</keyword>
<proteinExistence type="inferred from homology"/>
<comment type="similarity">
    <text evidence="1">Belongs to the baculoviridae LEF-11 family.</text>
</comment>
<evidence type="ECO:0000313" key="5">
    <source>
        <dbReference type="EMBL" id="AGR56780.1"/>
    </source>
</evidence>
<evidence type="ECO:0000256" key="4">
    <source>
        <dbReference type="ARBA" id="ARBA00023163"/>
    </source>
</evidence>
<evidence type="ECO:0000256" key="1">
    <source>
        <dbReference type="ARBA" id="ARBA00008271"/>
    </source>
</evidence>
<dbReference type="InterPro" id="IPR009429">
    <property type="entry name" value="Baculo_LEF-11"/>
</dbReference>
<dbReference type="GeneID" id="16489430"/>
<evidence type="ECO:0000256" key="2">
    <source>
        <dbReference type="ARBA" id="ARBA00017118"/>
    </source>
</evidence>
<reference evidence="5 6" key="1">
    <citation type="journal article" date="2013" name="Virus Genes">
        <title>The genome of a baculovirus isolated from Hemileuca sp. encodes a serpin ortholog.</title>
        <authorList>
            <person name="Rohrmann G.F."/>
            <person name="Erlandson M.A."/>
            <person name="Theilmann D.A."/>
        </authorList>
    </citation>
    <scope>NUCLEOTIDE SEQUENCE [LARGE SCALE GENOMIC DNA]</scope>
</reference>
<dbReference type="KEGG" id="vg:16489430"/>
<gene>
    <name evidence="5" type="ORF">Hesp028</name>
</gene>
<keyword evidence="6" id="KW-1185">Reference proteome</keyword>
<name>S5N354_9ABAC</name>
<evidence type="ECO:0000313" key="6">
    <source>
        <dbReference type="Proteomes" id="UP000203768"/>
    </source>
</evidence>